<dbReference type="SUPFAM" id="SSF52172">
    <property type="entry name" value="CheY-like"/>
    <property type="match status" value="1"/>
</dbReference>
<proteinExistence type="predicted"/>
<name>A0ABQ2DDS0_9DEIO</name>
<dbReference type="EMBL" id="BMOD01000030">
    <property type="protein sequence ID" value="GGJ54629.1"/>
    <property type="molecule type" value="Genomic_DNA"/>
</dbReference>
<evidence type="ECO:0000259" key="2">
    <source>
        <dbReference type="PROSITE" id="PS50110"/>
    </source>
</evidence>
<evidence type="ECO:0000313" key="3">
    <source>
        <dbReference type="EMBL" id="GGJ54629.1"/>
    </source>
</evidence>
<accession>A0ABQ2DDS0</accession>
<sequence length="128" mass="14673">MKNIVLLGDLSVNALRMQLYFEDHNMAVMLCTQTDALEGFPVPDALIVEVQDRLRLKEWLPALRSSWDIPILLLASRLDRTKTAQLLDLGADDCVYKPADPAEVHAHLQALWRRYPLSLQHRQPTEML</sequence>
<evidence type="ECO:0000256" key="1">
    <source>
        <dbReference type="PROSITE-ProRule" id="PRU00169"/>
    </source>
</evidence>
<keyword evidence="4" id="KW-1185">Reference proteome</keyword>
<dbReference type="Gene3D" id="3.40.50.2300">
    <property type="match status" value="1"/>
</dbReference>
<organism evidence="3 4">
    <name type="scientific">Deinococcus roseus</name>
    <dbReference type="NCBI Taxonomy" id="392414"/>
    <lineage>
        <taxon>Bacteria</taxon>
        <taxon>Thermotogati</taxon>
        <taxon>Deinococcota</taxon>
        <taxon>Deinococci</taxon>
        <taxon>Deinococcales</taxon>
        <taxon>Deinococcaceae</taxon>
        <taxon>Deinococcus</taxon>
    </lineage>
</organism>
<gene>
    <name evidence="3" type="ORF">GCM10008938_45890</name>
</gene>
<dbReference type="PROSITE" id="PS50110">
    <property type="entry name" value="RESPONSE_REGULATORY"/>
    <property type="match status" value="1"/>
</dbReference>
<dbReference type="Proteomes" id="UP000632222">
    <property type="component" value="Unassembled WGS sequence"/>
</dbReference>
<reference evidence="4" key="1">
    <citation type="journal article" date="2019" name="Int. J. Syst. Evol. Microbiol.">
        <title>The Global Catalogue of Microorganisms (GCM) 10K type strain sequencing project: providing services to taxonomists for standard genome sequencing and annotation.</title>
        <authorList>
            <consortium name="The Broad Institute Genomics Platform"/>
            <consortium name="The Broad Institute Genome Sequencing Center for Infectious Disease"/>
            <person name="Wu L."/>
            <person name="Ma J."/>
        </authorList>
    </citation>
    <scope>NUCLEOTIDE SEQUENCE [LARGE SCALE GENOMIC DNA]</scope>
    <source>
        <strain evidence="4">JCM 14370</strain>
    </source>
</reference>
<dbReference type="InterPro" id="IPR011006">
    <property type="entry name" value="CheY-like_superfamily"/>
</dbReference>
<evidence type="ECO:0000313" key="4">
    <source>
        <dbReference type="Proteomes" id="UP000632222"/>
    </source>
</evidence>
<feature type="domain" description="Response regulatory" evidence="2">
    <location>
        <begin position="3"/>
        <end position="112"/>
    </location>
</feature>
<comment type="caution">
    <text evidence="1">Lacks conserved residue(s) required for the propagation of feature annotation.</text>
</comment>
<protein>
    <recommendedName>
        <fullName evidence="2">Response regulatory domain-containing protein</fullName>
    </recommendedName>
</protein>
<comment type="caution">
    <text evidence="3">The sequence shown here is derived from an EMBL/GenBank/DDBJ whole genome shotgun (WGS) entry which is preliminary data.</text>
</comment>
<dbReference type="RefSeq" id="WP_189007615.1">
    <property type="nucleotide sequence ID" value="NZ_BMOD01000030.1"/>
</dbReference>
<dbReference type="InterPro" id="IPR001789">
    <property type="entry name" value="Sig_transdc_resp-reg_receiver"/>
</dbReference>